<proteinExistence type="predicted"/>
<gene>
    <name evidence="2" type="ORF">POM88_043261</name>
</gene>
<dbReference type="PANTHER" id="PTHR22895">
    <property type="entry name" value="ARMADILLO REPEAT-CONTAINING PROTEIN 6"/>
    <property type="match status" value="1"/>
</dbReference>
<dbReference type="PANTHER" id="PTHR22895:SF0">
    <property type="entry name" value="ARMADILLO REPEAT-CONTAINING PROTEIN 6"/>
    <property type="match status" value="1"/>
</dbReference>
<dbReference type="EMBL" id="JAUIZM010000010">
    <property type="protein sequence ID" value="KAK1358787.1"/>
    <property type="molecule type" value="Genomic_DNA"/>
</dbReference>
<reference evidence="2" key="1">
    <citation type="submission" date="2023-02" db="EMBL/GenBank/DDBJ databases">
        <title>Genome of toxic invasive species Heracleum sosnowskyi carries increased number of genes despite the absence of recent whole-genome duplications.</title>
        <authorList>
            <person name="Schelkunov M."/>
            <person name="Shtratnikova V."/>
            <person name="Makarenko M."/>
            <person name="Klepikova A."/>
            <person name="Omelchenko D."/>
            <person name="Novikova G."/>
            <person name="Obukhova E."/>
            <person name="Bogdanov V."/>
            <person name="Penin A."/>
            <person name="Logacheva M."/>
        </authorList>
    </citation>
    <scope>NUCLEOTIDE SEQUENCE</scope>
    <source>
        <strain evidence="2">Hsosn_3</strain>
        <tissue evidence="2">Leaf</tissue>
    </source>
</reference>
<name>A0AAD8M456_9APIA</name>
<dbReference type="InterPro" id="IPR000225">
    <property type="entry name" value="Armadillo"/>
</dbReference>
<keyword evidence="1" id="KW-0677">Repeat</keyword>
<accession>A0AAD8M456</accession>
<organism evidence="2 3">
    <name type="scientific">Heracleum sosnowskyi</name>
    <dbReference type="NCBI Taxonomy" id="360622"/>
    <lineage>
        <taxon>Eukaryota</taxon>
        <taxon>Viridiplantae</taxon>
        <taxon>Streptophyta</taxon>
        <taxon>Embryophyta</taxon>
        <taxon>Tracheophyta</taxon>
        <taxon>Spermatophyta</taxon>
        <taxon>Magnoliopsida</taxon>
        <taxon>eudicotyledons</taxon>
        <taxon>Gunneridae</taxon>
        <taxon>Pentapetalae</taxon>
        <taxon>asterids</taxon>
        <taxon>campanulids</taxon>
        <taxon>Apiales</taxon>
        <taxon>Apiaceae</taxon>
        <taxon>Apioideae</taxon>
        <taxon>apioid superclade</taxon>
        <taxon>Tordylieae</taxon>
        <taxon>Tordyliinae</taxon>
        <taxon>Heracleum</taxon>
    </lineage>
</organism>
<dbReference type="SUPFAM" id="SSF48371">
    <property type="entry name" value="ARM repeat"/>
    <property type="match status" value="1"/>
</dbReference>
<dbReference type="InterPro" id="IPR016024">
    <property type="entry name" value="ARM-type_fold"/>
</dbReference>
<evidence type="ECO:0000313" key="2">
    <source>
        <dbReference type="EMBL" id="KAK1358787.1"/>
    </source>
</evidence>
<dbReference type="AlphaFoldDB" id="A0AAD8M456"/>
<dbReference type="InterPro" id="IPR011989">
    <property type="entry name" value="ARM-like"/>
</dbReference>
<comment type="caution">
    <text evidence="2">The sequence shown here is derived from an EMBL/GenBank/DDBJ whole genome shotgun (WGS) entry which is preliminary data.</text>
</comment>
<evidence type="ECO:0000313" key="3">
    <source>
        <dbReference type="Proteomes" id="UP001237642"/>
    </source>
</evidence>
<dbReference type="Gene3D" id="1.25.10.10">
    <property type="entry name" value="Leucine-rich Repeat Variant"/>
    <property type="match status" value="2"/>
</dbReference>
<evidence type="ECO:0000256" key="1">
    <source>
        <dbReference type="ARBA" id="ARBA00022737"/>
    </source>
</evidence>
<keyword evidence="3" id="KW-1185">Reference proteome</keyword>
<sequence>MGGPQVTVPGRTISQAAFDETVRENIEDLGMDPTEALQDAIETLTLQGVDLSGIVTCAPGESDPVIECLDKLKQFRFDSSCDNRKIKSDGEVEEVIGLLNELTELCCVEGSGNAAIATRNGGLELVCEICSRVLSGCGRGQVSGLNALASLIHDLQCTEIFRNSNGPEVLVRILNDGNDNVKVLSSGFSVIAAAATGNEVLKEIFMDLKIDELMIIVLKEHKNETISSLYDAIRVLLTADDNRVVASQVFGYARRFAKIGIAEALVRSLRDGIRSPSLVSASIALKAVAVNDEICRSVAESGGIDAILCCIDDSGEQRNQIVAQTLCSLLNKLAGSDANKTTIVAKGGMDKLITLSTRFSDDPFVLQEVMSIICTLSLRAPDNATRAIEAGAGDLAIRVMNEFPEVPQLQKHACLMIRNLVVRNPENRTLLLGLDIEKIIRTAKRNHPSCRTAATDALRDLGLDNYNA</sequence>
<dbReference type="Proteomes" id="UP001237642">
    <property type="component" value="Unassembled WGS sequence"/>
</dbReference>
<protein>
    <submittedName>
        <fullName evidence="2">Armadillo repeat-containing protein 6</fullName>
    </submittedName>
</protein>
<reference evidence="2" key="2">
    <citation type="submission" date="2023-05" db="EMBL/GenBank/DDBJ databases">
        <authorList>
            <person name="Schelkunov M.I."/>
        </authorList>
    </citation>
    <scope>NUCLEOTIDE SEQUENCE</scope>
    <source>
        <strain evidence="2">Hsosn_3</strain>
        <tissue evidence="2">Leaf</tissue>
    </source>
</reference>
<dbReference type="SMART" id="SM00185">
    <property type="entry name" value="ARM"/>
    <property type="match status" value="5"/>
</dbReference>